<reference evidence="7" key="2">
    <citation type="submission" date="2025-09" db="UniProtKB">
        <authorList>
            <consortium name="Ensembl"/>
        </authorList>
    </citation>
    <scope>IDENTIFICATION</scope>
</reference>
<keyword evidence="8" id="KW-1185">Reference proteome</keyword>
<accession>A0A3B3TR57</accession>
<evidence type="ECO:0000259" key="6">
    <source>
        <dbReference type="SMART" id="SM00199"/>
    </source>
</evidence>
<evidence type="ECO:0000256" key="5">
    <source>
        <dbReference type="SAM" id="Phobius"/>
    </source>
</evidence>
<dbReference type="GO" id="GO:0008009">
    <property type="term" value="F:chemokine activity"/>
    <property type="evidence" value="ECO:0007669"/>
    <property type="project" value="InterPro"/>
</dbReference>
<comment type="subcellular location">
    <subcellularLocation>
        <location evidence="1">Secreted</location>
    </subcellularLocation>
</comment>
<dbReference type="PANTHER" id="PTHR12015:SF183">
    <property type="entry name" value="C-C MOTIF CHEMOKINE 3"/>
    <property type="match status" value="1"/>
</dbReference>
<keyword evidence="5" id="KW-0472">Membrane</keyword>
<dbReference type="InterPro" id="IPR036048">
    <property type="entry name" value="Interleukin_8-like_sf"/>
</dbReference>
<reference evidence="7" key="1">
    <citation type="submission" date="2025-08" db="UniProtKB">
        <authorList>
            <consortium name="Ensembl"/>
        </authorList>
    </citation>
    <scope>IDENTIFICATION</scope>
</reference>
<dbReference type="InterPro" id="IPR001811">
    <property type="entry name" value="Chemokine_IL8-like_dom"/>
</dbReference>
<dbReference type="GeneTree" id="ENSGT01150000288024"/>
<keyword evidence="5" id="KW-1133">Transmembrane helix</keyword>
<dbReference type="SUPFAM" id="SSF54117">
    <property type="entry name" value="Interleukin 8-like chemokines"/>
    <property type="match status" value="1"/>
</dbReference>
<dbReference type="GO" id="GO:0006955">
    <property type="term" value="P:immune response"/>
    <property type="evidence" value="ECO:0007669"/>
    <property type="project" value="InterPro"/>
</dbReference>
<evidence type="ECO:0000256" key="4">
    <source>
        <dbReference type="ARBA" id="ARBA00022729"/>
    </source>
</evidence>
<dbReference type="Proteomes" id="UP000261500">
    <property type="component" value="Unplaced"/>
</dbReference>
<protein>
    <recommendedName>
        <fullName evidence="6">Chemokine interleukin-8-like domain-containing protein</fullName>
    </recommendedName>
</protein>
<keyword evidence="2" id="KW-0202">Cytokine</keyword>
<keyword evidence="3" id="KW-0964">Secreted</keyword>
<keyword evidence="5" id="KW-0812">Transmembrane</keyword>
<dbReference type="CDD" id="cd00169">
    <property type="entry name" value="Chemokine"/>
    <property type="match status" value="1"/>
</dbReference>
<dbReference type="SMART" id="SM00199">
    <property type="entry name" value="SCY"/>
    <property type="match status" value="1"/>
</dbReference>
<dbReference type="Gene3D" id="2.40.50.40">
    <property type="match status" value="1"/>
</dbReference>
<dbReference type="InterPro" id="IPR039809">
    <property type="entry name" value="Chemokine_b/g/d"/>
</dbReference>
<evidence type="ECO:0000256" key="1">
    <source>
        <dbReference type="ARBA" id="ARBA00004613"/>
    </source>
</evidence>
<dbReference type="Pfam" id="PF00048">
    <property type="entry name" value="IL8"/>
    <property type="match status" value="1"/>
</dbReference>
<feature type="domain" description="Chemokine interleukin-8-like" evidence="6">
    <location>
        <begin position="37"/>
        <end position="95"/>
    </location>
</feature>
<sequence>MCLNIDKKKQINVYTLEGSLFTVPQYLIVFFSGPNVALHCCFMFSTRMVAKEQIRSYHITGPHCSKSAVLFVMMSGSYICVNPKLLWVQKIMKGLDKKRF</sequence>
<evidence type="ECO:0000313" key="8">
    <source>
        <dbReference type="Proteomes" id="UP000261500"/>
    </source>
</evidence>
<keyword evidence="4" id="KW-0732">Signal</keyword>
<dbReference type="PANTHER" id="PTHR12015">
    <property type="entry name" value="SMALL INDUCIBLE CYTOKINE A"/>
    <property type="match status" value="1"/>
</dbReference>
<organism evidence="7 8">
    <name type="scientific">Poecilia latipinna</name>
    <name type="common">sailfin molly</name>
    <dbReference type="NCBI Taxonomy" id="48699"/>
    <lineage>
        <taxon>Eukaryota</taxon>
        <taxon>Metazoa</taxon>
        <taxon>Chordata</taxon>
        <taxon>Craniata</taxon>
        <taxon>Vertebrata</taxon>
        <taxon>Euteleostomi</taxon>
        <taxon>Actinopterygii</taxon>
        <taxon>Neopterygii</taxon>
        <taxon>Teleostei</taxon>
        <taxon>Neoteleostei</taxon>
        <taxon>Acanthomorphata</taxon>
        <taxon>Ovalentaria</taxon>
        <taxon>Atherinomorphae</taxon>
        <taxon>Cyprinodontiformes</taxon>
        <taxon>Poeciliidae</taxon>
        <taxon>Poeciliinae</taxon>
        <taxon>Poecilia</taxon>
    </lineage>
</organism>
<evidence type="ECO:0000256" key="2">
    <source>
        <dbReference type="ARBA" id="ARBA00022514"/>
    </source>
</evidence>
<name>A0A3B3TR57_9TELE</name>
<dbReference type="AlphaFoldDB" id="A0A3B3TR57"/>
<evidence type="ECO:0000256" key="3">
    <source>
        <dbReference type="ARBA" id="ARBA00022525"/>
    </source>
</evidence>
<proteinExistence type="predicted"/>
<evidence type="ECO:0000313" key="7">
    <source>
        <dbReference type="Ensembl" id="ENSPLAP00000002821.1"/>
    </source>
</evidence>
<dbReference type="GO" id="GO:0005615">
    <property type="term" value="C:extracellular space"/>
    <property type="evidence" value="ECO:0007669"/>
    <property type="project" value="UniProtKB-KW"/>
</dbReference>
<dbReference type="Ensembl" id="ENSPLAT00000012396.1">
    <property type="protein sequence ID" value="ENSPLAP00000002821.1"/>
    <property type="gene ID" value="ENSPLAG00000004190.1"/>
</dbReference>
<feature type="transmembrane region" description="Helical" evidence="5">
    <location>
        <begin position="26"/>
        <end position="45"/>
    </location>
</feature>